<sequence>MKYNQEMSTSKCFDWMILSLFIVITKSALGTGDTLVVDYSNKTNYLTPIMLEVLEHSSSKHLVIQVVNLDSDIKAEASGCMWLDTFYVQNEDIFIELKFEDSIAIKYPERLFVSFSLDETRIKLMQFYFVSKIITHKTNRETPDTTEINNPELIFFNVPITHFQNLHVEIITNDTVEIKDSGLTMYLEPVYFRCTSNQVIKIVFTSGRSQDVHYIKCDCEDRGSPTDSPF</sequence>
<evidence type="ECO:0000313" key="1">
    <source>
        <dbReference type="EMBL" id="KAB2816608.1"/>
    </source>
</evidence>
<dbReference type="Proteomes" id="UP000484164">
    <property type="component" value="Unassembled WGS sequence"/>
</dbReference>
<protein>
    <submittedName>
        <fullName evidence="1">Uncharacterized protein</fullName>
    </submittedName>
</protein>
<dbReference type="RefSeq" id="WP_151694036.1">
    <property type="nucleotide sequence ID" value="NZ_BMGX01000001.1"/>
</dbReference>
<evidence type="ECO:0000313" key="2">
    <source>
        <dbReference type="Proteomes" id="UP000484164"/>
    </source>
</evidence>
<reference evidence="1 2" key="1">
    <citation type="submission" date="2019-10" db="EMBL/GenBank/DDBJ databases">
        <title>Genome sequence of Phaeocystidibacter marisrubri JCM30614 (type strain).</title>
        <authorList>
            <person name="Bowman J.P."/>
        </authorList>
    </citation>
    <scope>NUCLEOTIDE SEQUENCE [LARGE SCALE GENOMIC DNA]</scope>
    <source>
        <strain evidence="1 2">JCM 30614</strain>
    </source>
</reference>
<accession>A0A6L3ZGK8</accession>
<organism evidence="1 2">
    <name type="scientific">Phaeocystidibacter marisrubri</name>
    <dbReference type="NCBI Taxonomy" id="1577780"/>
    <lineage>
        <taxon>Bacteria</taxon>
        <taxon>Pseudomonadati</taxon>
        <taxon>Bacteroidota</taxon>
        <taxon>Flavobacteriia</taxon>
        <taxon>Flavobacteriales</taxon>
        <taxon>Phaeocystidibacteraceae</taxon>
        <taxon>Phaeocystidibacter</taxon>
    </lineage>
</organism>
<gene>
    <name evidence="1" type="ORF">F8C82_13080</name>
</gene>
<dbReference type="AlphaFoldDB" id="A0A6L3ZGK8"/>
<keyword evidence="2" id="KW-1185">Reference proteome</keyword>
<name>A0A6L3ZGK8_9FLAO</name>
<proteinExistence type="predicted"/>
<dbReference type="EMBL" id="WBVQ01000002">
    <property type="protein sequence ID" value="KAB2816608.1"/>
    <property type="molecule type" value="Genomic_DNA"/>
</dbReference>
<comment type="caution">
    <text evidence="1">The sequence shown here is derived from an EMBL/GenBank/DDBJ whole genome shotgun (WGS) entry which is preliminary data.</text>
</comment>